<dbReference type="InterPro" id="IPR029058">
    <property type="entry name" value="AB_hydrolase_fold"/>
</dbReference>
<dbReference type="InterPro" id="IPR000073">
    <property type="entry name" value="AB_hydrolase_1"/>
</dbReference>
<accession>A0A0D1YDN1</accession>
<dbReference type="VEuPathDB" id="FungiDB:PV08_08313"/>
<gene>
    <name evidence="3" type="ORF">PV08_08313</name>
</gene>
<dbReference type="GeneID" id="27335396"/>
<dbReference type="AlphaFoldDB" id="A0A0D1YDN1"/>
<dbReference type="Gene3D" id="3.40.50.1820">
    <property type="entry name" value="alpha/beta hydrolase"/>
    <property type="match status" value="1"/>
</dbReference>
<evidence type="ECO:0000259" key="2">
    <source>
        <dbReference type="Pfam" id="PF12697"/>
    </source>
</evidence>
<evidence type="ECO:0000313" key="4">
    <source>
        <dbReference type="Proteomes" id="UP000053328"/>
    </source>
</evidence>
<keyword evidence="1" id="KW-0732">Signal</keyword>
<feature type="domain" description="AB hydrolase-1" evidence="2">
    <location>
        <begin position="99"/>
        <end position="366"/>
    </location>
</feature>
<evidence type="ECO:0000313" key="3">
    <source>
        <dbReference type="EMBL" id="KIW13126.1"/>
    </source>
</evidence>
<feature type="signal peptide" evidence="1">
    <location>
        <begin position="1"/>
        <end position="18"/>
    </location>
</feature>
<dbReference type="RefSeq" id="XP_016233342.1">
    <property type="nucleotide sequence ID" value="XM_016382639.1"/>
</dbReference>
<feature type="chain" id="PRO_5002246859" description="AB hydrolase-1 domain-containing protein" evidence="1">
    <location>
        <begin position="19"/>
        <end position="383"/>
    </location>
</feature>
<protein>
    <recommendedName>
        <fullName evidence="2">AB hydrolase-1 domain-containing protein</fullName>
    </recommendedName>
</protein>
<dbReference type="HOGENOM" id="CLU_034763_1_0_1"/>
<dbReference type="SUPFAM" id="SSF53474">
    <property type="entry name" value="alpha/beta-Hydrolases"/>
    <property type="match status" value="1"/>
</dbReference>
<dbReference type="EMBL" id="KN847497">
    <property type="protein sequence ID" value="KIW13126.1"/>
    <property type="molecule type" value="Genomic_DNA"/>
</dbReference>
<name>A0A0D1YDN1_9EURO</name>
<organism evidence="3 4">
    <name type="scientific">Exophiala spinifera</name>
    <dbReference type="NCBI Taxonomy" id="91928"/>
    <lineage>
        <taxon>Eukaryota</taxon>
        <taxon>Fungi</taxon>
        <taxon>Dikarya</taxon>
        <taxon>Ascomycota</taxon>
        <taxon>Pezizomycotina</taxon>
        <taxon>Eurotiomycetes</taxon>
        <taxon>Chaetothyriomycetidae</taxon>
        <taxon>Chaetothyriales</taxon>
        <taxon>Herpotrichiellaceae</taxon>
        <taxon>Exophiala</taxon>
    </lineage>
</organism>
<dbReference type="Pfam" id="PF12697">
    <property type="entry name" value="Abhydrolase_6"/>
    <property type="match status" value="1"/>
</dbReference>
<sequence>MHFVTVSSLALAIGLASARKCQNFTVEVEVSARNGVFGIPIPQTNIDVTNFLLGGAMPGVNATQEALTSYATVSGTYELAATYCVPDSVPESGSKTLQILTHGIGFDRSYWDLPFNDYNYSYVETAVDQYGYSTLSWDRLGIGASSHGDPLSVVQAPLEIAALKALTRLAWSGSVPGVSTKFDKIVHVGHSFGSIQTYALARDEPELSSGIVLTGFSATGAYIPYFLLGGNLISAADVPSFATTYGAGYLVPGDASGVHTNFLAPGQFDPEILDFAFATGQPVSVGELLTVGSASAGVNSFAGPVLVISGERDLVFCGGNCLPPTSSGNGTVNLIAEVQGAFPGAKPFDAFVVPGAGHGLNLDYSHETTYQYISQFLVGNGLC</sequence>
<dbReference type="OrthoDB" id="190201at2759"/>
<keyword evidence="4" id="KW-1185">Reference proteome</keyword>
<reference evidence="3 4" key="1">
    <citation type="submission" date="2015-01" db="EMBL/GenBank/DDBJ databases">
        <title>The Genome Sequence of Exophiala spinifera CBS89968.</title>
        <authorList>
            <consortium name="The Broad Institute Genomics Platform"/>
            <person name="Cuomo C."/>
            <person name="de Hoog S."/>
            <person name="Gorbushina A."/>
            <person name="Stielow B."/>
            <person name="Teixiera M."/>
            <person name="Abouelleil A."/>
            <person name="Chapman S.B."/>
            <person name="Priest M."/>
            <person name="Young S.K."/>
            <person name="Wortman J."/>
            <person name="Nusbaum C."/>
            <person name="Birren B."/>
        </authorList>
    </citation>
    <scope>NUCLEOTIDE SEQUENCE [LARGE SCALE GENOMIC DNA]</scope>
    <source>
        <strain evidence="3 4">CBS 89968</strain>
    </source>
</reference>
<evidence type="ECO:0000256" key="1">
    <source>
        <dbReference type="SAM" id="SignalP"/>
    </source>
</evidence>
<proteinExistence type="predicted"/>
<dbReference type="Proteomes" id="UP000053328">
    <property type="component" value="Unassembled WGS sequence"/>
</dbReference>